<keyword evidence="13" id="KW-0460">Magnesium</keyword>
<dbReference type="Proteomes" id="UP000029444">
    <property type="component" value="Unassembled WGS sequence"/>
</dbReference>
<dbReference type="Gene3D" id="1.10.274.10">
    <property type="entry name" value="PtsI, HPr-binding domain"/>
    <property type="match status" value="1"/>
</dbReference>
<accession>A0A095UM06</accession>
<comment type="caution">
    <text evidence="15">The sequence shown here is derived from an EMBL/GenBank/DDBJ whole genome shotgun (WGS) entry which is preliminary data.</text>
</comment>
<evidence type="ECO:0000256" key="13">
    <source>
        <dbReference type="ARBA" id="ARBA00022842"/>
    </source>
</evidence>
<dbReference type="Pfam" id="PF02896">
    <property type="entry name" value="PEP-utilizers_C"/>
    <property type="match status" value="1"/>
</dbReference>
<dbReference type="SMART" id="SM00065">
    <property type="entry name" value="GAF"/>
    <property type="match status" value="1"/>
</dbReference>
<protein>
    <recommendedName>
        <fullName evidence="5">phosphoenolpyruvate--protein phosphotransferase</fullName>
        <ecNumber evidence="5">2.7.3.9</ecNumber>
    </recommendedName>
</protein>
<evidence type="ECO:0000256" key="4">
    <source>
        <dbReference type="ARBA" id="ARBA00007837"/>
    </source>
</evidence>
<dbReference type="GO" id="GO:0009401">
    <property type="term" value="P:phosphoenolpyruvate-dependent sugar phosphotransferase system"/>
    <property type="evidence" value="ECO:0007669"/>
    <property type="project" value="UniProtKB-KW"/>
</dbReference>
<keyword evidence="16" id="KW-1185">Reference proteome</keyword>
<dbReference type="Pfam" id="PF00391">
    <property type="entry name" value="PEP-utilizers"/>
    <property type="match status" value="1"/>
</dbReference>
<evidence type="ECO:0000256" key="12">
    <source>
        <dbReference type="ARBA" id="ARBA00022777"/>
    </source>
</evidence>
<keyword evidence="10" id="KW-0598">Phosphotransferase system</keyword>
<evidence type="ECO:0000313" key="15">
    <source>
        <dbReference type="EMBL" id="KGD63545.1"/>
    </source>
</evidence>
<keyword evidence="11" id="KW-0479">Metal-binding</keyword>
<keyword evidence="15" id="KW-0670">Pyruvate</keyword>
<evidence type="ECO:0000313" key="16">
    <source>
        <dbReference type="Proteomes" id="UP000029444"/>
    </source>
</evidence>
<dbReference type="SUPFAM" id="SSF51621">
    <property type="entry name" value="Phosphoenolpyruvate/pyruvate domain"/>
    <property type="match status" value="1"/>
</dbReference>
<evidence type="ECO:0000256" key="9">
    <source>
        <dbReference type="ARBA" id="ARBA00022679"/>
    </source>
</evidence>
<dbReference type="PANTHER" id="PTHR46244:SF1">
    <property type="entry name" value="PHOSPHOENOLPYRUVATE-DEPENDENT PHOSPHOTRANSFERASE SYSTEM"/>
    <property type="match status" value="1"/>
</dbReference>
<evidence type="ECO:0000259" key="14">
    <source>
        <dbReference type="SMART" id="SM00065"/>
    </source>
</evidence>
<feature type="domain" description="GAF" evidence="14">
    <location>
        <begin position="17"/>
        <end position="164"/>
    </location>
</feature>
<dbReference type="SUPFAM" id="SSF55781">
    <property type="entry name" value="GAF domain-like"/>
    <property type="match status" value="1"/>
</dbReference>
<dbReference type="eggNOG" id="COG3605">
    <property type="taxonomic scope" value="Bacteria"/>
</dbReference>
<dbReference type="InterPro" id="IPR029016">
    <property type="entry name" value="GAF-like_dom_sf"/>
</dbReference>
<dbReference type="InterPro" id="IPR015813">
    <property type="entry name" value="Pyrv/PenolPyrv_kinase-like_dom"/>
</dbReference>
<dbReference type="InterPro" id="IPR036618">
    <property type="entry name" value="PtsI_HPr-bd_sf"/>
</dbReference>
<evidence type="ECO:0000256" key="3">
    <source>
        <dbReference type="ARBA" id="ARBA00004496"/>
    </source>
</evidence>
<keyword evidence="9 15" id="KW-0808">Transferase</keyword>
<proteinExistence type="inferred from homology"/>
<dbReference type="InterPro" id="IPR000121">
    <property type="entry name" value="PEP_util_C"/>
</dbReference>
<dbReference type="SUPFAM" id="SSF52009">
    <property type="entry name" value="Phosphohistidine domain"/>
    <property type="match status" value="1"/>
</dbReference>
<dbReference type="PANTHER" id="PTHR46244">
    <property type="entry name" value="PHOSPHOENOLPYRUVATE-PROTEIN PHOSPHOTRANSFERASE"/>
    <property type="match status" value="1"/>
</dbReference>
<dbReference type="GO" id="GO:0005737">
    <property type="term" value="C:cytoplasm"/>
    <property type="evidence" value="ECO:0007669"/>
    <property type="project" value="UniProtKB-SubCell"/>
</dbReference>
<reference evidence="15 16" key="1">
    <citation type="submission" date="2012-09" db="EMBL/GenBank/DDBJ databases">
        <title>Genome Sequence of alkane-degrading Bacterium Alcanivorax sp. 19-m-6.</title>
        <authorList>
            <person name="Lai Q."/>
            <person name="Shao Z."/>
        </authorList>
    </citation>
    <scope>NUCLEOTIDE SEQUENCE [LARGE SCALE GENOMIC DNA]</scope>
    <source>
        <strain evidence="15 16">19-m-6</strain>
    </source>
</reference>
<dbReference type="InterPro" id="IPR050499">
    <property type="entry name" value="PEP-utilizing_PTS_enzyme"/>
</dbReference>
<dbReference type="Pfam" id="PF05524">
    <property type="entry name" value="PEP-utilisers_N"/>
    <property type="match status" value="1"/>
</dbReference>
<dbReference type="Gene3D" id="3.50.30.10">
    <property type="entry name" value="Phosphohistidine domain"/>
    <property type="match status" value="1"/>
</dbReference>
<dbReference type="GO" id="GO:0008965">
    <property type="term" value="F:phosphoenolpyruvate-protein phosphotransferase activity"/>
    <property type="evidence" value="ECO:0007669"/>
    <property type="project" value="UniProtKB-EC"/>
</dbReference>
<gene>
    <name evidence="15" type="ORF">Y5S_03181</name>
</gene>
<evidence type="ECO:0000256" key="8">
    <source>
        <dbReference type="ARBA" id="ARBA00022597"/>
    </source>
</evidence>
<dbReference type="GO" id="GO:0046872">
    <property type="term" value="F:metal ion binding"/>
    <property type="evidence" value="ECO:0007669"/>
    <property type="project" value="UniProtKB-KW"/>
</dbReference>
<dbReference type="InterPro" id="IPR036637">
    <property type="entry name" value="Phosphohistidine_dom_sf"/>
</dbReference>
<dbReference type="Gene3D" id="3.20.20.60">
    <property type="entry name" value="Phosphoenolpyruvate-binding domains"/>
    <property type="match status" value="1"/>
</dbReference>
<comment type="cofactor">
    <cofactor evidence="2">
        <name>Mg(2+)</name>
        <dbReference type="ChEBI" id="CHEBI:18420"/>
    </cofactor>
</comment>
<dbReference type="STRING" id="1177154.Y5S_03181"/>
<dbReference type="InterPro" id="IPR008279">
    <property type="entry name" value="PEP-util_enz_mobile_dom"/>
</dbReference>
<evidence type="ECO:0000256" key="2">
    <source>
        <dbReference type="ARBA" id="ARBA00001946"/>
    </source>
</evidence>
<evidence type="ECO:0000256" key="1">
    <source>
        <dbReference type="ARBA" id="ARBA00000683"/>
    </source>
</evidence>
<dbReference type="SUPFAM" id="SSF47831">
    <property type="entry name" value="Enzyme I of the PEP:sugar phosphotransferase system HPr-binding (sub)domain"/>
    <property type="match status" value="1"/>
</dbReference>
<dbReference type="InterPro" id="IPR040442">
    <property type="entry name" value="Pyrv_kinase-like_dom_sf"/>
</dbReference>
<dbReference type="PROSITE" id="PS00742">
    <property type="entry name" value="PEP_ENZYMES_2"/>
    <property type="match status" value="1"/>
</dbReference>
<dbReference type="InterPro" id="IPR023151">
    <property type="entry name" value="PEP_util_CS"/>
</dbReference>
<dbReference type="EC" id="2.7.3.9" evidence="5"/>
<evidence type="ECO:0000256" key="7">
    <source>
        <dbReference type="ARBA" id="ARBA00022490"/>
    </source>
</evidence>
<keyword evidence="6" id="KW-0813">Transport</keyword>
<dbReference type="OrthoDB" id="9765468at2"/>
<evidence type="ECO:0000256" key="6">
    <source>
        <dbReference type="ARBA" id="ARBA00022448"/>
    </source>
</evidence>
<keyword evidence="7" id="KW-0963">Cytoplasm</keyword>
<comment type="similarity">
    <text evidence="4">Belongs to the PEP-utilizing enzyme family.</text>
</comment>
<sequence>MLDTLRRIVQEVNNAEDIRDALDLMAKRVRDAMGTEVCSIYLRDEEDQRYVLMASEGLKREAVGHVSLGLSEGLIGQVGLREEPVNLEDAFSHPKFLYLAETGEDPFHAFLGVPVMHHGKVLGVMVVQQRDVRRFDQSEEAFLVTISAQLSAVIAHAHASGVLFAQLEASDASLPSFYDGLPGCPGAAIGYGVLLFPEADLASVPDRQVDDVGAEIARLDDALVRTRQEVRDLAERASKSLGTEEQALFDVYLRMLDRHALPAEVIAQIREGQWAQGALRNVVDQHVRNFEMMDDPYLRERAADVRDLGRRVLAQLQSQTRRHVVFPEECILLGEDISAPMLMEVPRERVRGIVTTRGSRNSHMAIVARAMGIPTVVGAQNLPLKQMDDKEIIVDGFRGRVVANASLELKAQFEEIIREEASLQAGLEKLRDLPAETEDGQRIQLQVNTGLMTDITRSLERGAEGVGLYRTEIPFMVRDRFPSEEEQRVIYREQLAAFAPHPVTMRTLDVGGDKSLSYFPIEEDNPFLGWRGIRVTLDHPEIFMVQVRAMLKASEGHNNLRIMLPMVTSVTEVEDAQHFIHRAWLEVREEGVDIPMPEVGVMIEVPASVYQARALAQRVDFFSIGTNDLTQYLLAVDRNNRQVASLYNSYHPAVLHAILHVVEQAREEGKKVSVCGEMAGEPAAALLLMAMGVDALSMNASNLLKVKAAIRQVKMCFIRKLLSEVLAMDNAEVISAYVDLQLDKAGLGELLRNRKAIG</sequence>
<dbReference type="EMBL" id="ARXV01000016">
    <property type="protein sequence ID" value="KGD63545.1"/>
    <property type="molecule type" value="Genomic_DNA"/>
</dbReference>
<evidence type="ECO:0000256" key="11">
    <source>
        <dbReference type="ARBA" id="ARBA00022723"/>
    </source>
</evidence>
<name>A0A095UM06_9GAMM</name>
<dbReference type="AlphaFoldDB" id="A0A095UM06"/>
<comment type="subcellular location">
    <subcellularLocation>
        <location evidence="3">Cytoplasm</location>
    </subcellularLocation>
</comment>
<dbReference type="GO" id="GO:0016301">
    <property type="term" value="F:kinase activity"/>
    <property type="evidence" value="ECO:0007669"/>
    <property type="project" value="UniProtKB-KW"/>
</dbReference>
<dbReference type="PRINTS" id="PR01736">
    <property type="entry name" value="PHPHTRNFRASE"/>
</dbReference>
<evidence type="ECO:0000256" key="10">
    <source>
        <dbReference type="ARBA" id="ARBA00022683"/>
    </source>
</evidence>
<keyword evidence="12" id="KW-0418">Kinase</keyword>
<comment type="catalytic activity">
    <reaction evidence="1">
        <text>L-histidyl-[protein] + phosphoenolpyruvate = N(pros)-phospho-L-histidyl-[protein] + pyruvate</text>
        <dbReference type="Rhea" id="RHEA:23880"/>
        <dbReference type="Rhea" id="RHEA-COMP:9745"/>
        <dbReference type="Rhea" id="RHEA-COMP:9746"/>
        <dbReference type="ChEBI" id="CHEBI:15361"/>
        <dbReference type="ChEBI" id="CHEBI:29979"/>
        <dbReference type="ChEBI" id="CHEBI:58702"/>
        <dbReference type="ChEBI" id="CHEBI:64837"/>
        <dbReference type="EC" id="2.7.3.9"/>
    </reaction>
</comment>
<dbReference type="PATRIC" id="fig|1177154.3.peg.3223"/>
<dbReference type="InterPro" id="IPR006318">
    <property type="entry name" value="PTS_EI-like"/>
</dbReference>
<dbReference type="Pfam" id="PF01590">
    <property type="entry name" value="GAF"/>
    <property type="match status" value="1"/>
</dbReference>
<dbReference type="NCBIfam" id="NF008283">
    <property type="entry name" value="PRK11061.1"/>
    <property type="match status" value="1"/>
</dbReference>
<keyword evidence="8" id="KW-0762">Sugar transport</keyword>
<dbReference type="InterPro" id="IPR003018">
    <property type="entry name" value="GAF"/>
</dbReference>
<dbReference type="RefSeq" id="WP_035234463.1">
    <property type="nucleotide sequence ID" value="NZ_ARXV01000016.1"/>
</dbReference>
<dbReference type="Gene3D" id="3.30.450.40">
    <property type="match status" value="1"/>
</dbReference>
<evidence type="ECO:0000256" key="5">
    <source>
        <dbReference type="ARBA" id="ARBA00012232"/>
    </source>
</evidence>
<dbReference type="NCBIfam" id="TIGR01417">
    <property type="entry name" value="PTS_I_fam"/>
    <property type="match status" value="1"/>
</dbReference>
<organism evidence="15 16">
    <name type="scientific">Alcanivorax nanhaiticus</name>
    <dbReference type="NCBI Taxonomy" id="1177154"/>
    <lineage>
        <taxon>Bacteria</taxon>
        <taxon>Pseudomonadati</taxon>
        <taxon>Pseudomonadota</taxon>
        <taxon>Gammaproteobacteria</taxon>
        <taxon>Oceanospirillales</taxon>
        <taxon>Alcanivoracaceae</taxon>
        <taxon>Alcanivorax</taxon>
    </lineage>
</organism>
<dbReference type="InterPro" id="IPR008731">
    <property type="entry name" value="PTS_EIN"/>
</dbReference>